<feature type="compositionally biased region" description="Polar residues" evidence="1">
    <location>
        <begin position="192"/>
        <end position="204"/>
    </location>
</feature>
<feature type="compositionally biased region" description="Low complexity" evidence="1">
    <location>
        <begin position="205"/>
        <end position="289"/>
    </location>
</feature>
<accession>A0ABY7GDF4</accession>
<evidence type="ECO:0000313" key="4">
    <source>
        <dbReference type="Proteomes" id="UP001164746"/>
    </source>
</evidence>
<keyword evidence="2" id="KW-0732">Signal</keyword>
<dbReference type="EMBL" id="CP111028">
    <property type="protein sequence ID" value="WAR30991.1"/>
    <property type="molecule type" value="Genomic_DNA"/>
</dbReference>
<protein>
    <submittedName>
        <fullName evidence="3">Uncharacterized protein</fullName>
    </submittedName>
</protein>
<keyword evidence="4" id="KW-1185">Reference proteome</keyword>
<name>A0ABY7GDF4_MYAAR</name>
<gene>
    <name evidence="3" type="ORF">MAR_033533</name>
</gene>
<feature type="region of interest" description="Disordered" evidence="1">
    <location>
        <begin position="191"/>
        <end position="323"/>
    </location>
</feature>
<evidence type="ECO:0000313" key="3">
    <source>
        <dbReference type="EMBL" id="WAR30991.1"/>
    </source>
</evidence>
<evidence type="ECO:0000256" key="2">
    <source>
        <dbReference type="SAM" id="SignalP"/>
    </source>
</evidence>
<feature type="compositionally biased region" description="Low complexity" evidence="1">
    <location>
        <begin position="298"/>
        <end position="310"/>
    </location>
</feature>
<organism evidence="3 4">
    <name type="scientific">Mya arenaria</name>
    <name type="common">Soft-shell clam</name>
    <dbReference type="NCBI Taxonomy" id="6604"/>
    <lineage>
        <taxon>Eukaryota</taxon>
        <taxon>Metazoa</taxon>
        <taxon>Spiralia</taxon>
        <taxon>Lophotrochozoa</taxon>
        <taxon>Mollusca</taxon>
        <taxon>Bivalvia</taxon>
        <taxon>Autobranchia</taxon>
        <taxon>Heteroconchia</taxon>
        <taxon>Euheterodonta</taxon>
        <taxon>Imparidentia</taxon>
        <taxon>Neoheterodontei</taxon>
        <taxon>Myida</taxon>
        <taxon>Myoidea</taxon>
        <taxon>Myidae</taxon>
        <taxon>Mya</taxon>
    </lineage>
</organism>
<feature type="chain" id="PRO_5046211644" evidence="2">
    <location>
        <begin position="33"/>
        <end position="475"/>
    </location>
</feature>
<evidence type="ECO:0000256" key="1">
    <source>
        <dbReference type="SAM" id="MobiDB-lite"/>
    </source>
</evidence>
<reference evidence="3" key="1">
    <citation type="submission" date="2022-11" db="EMBL/GenBank/DDBJ databases">
        <title>Centuries of genome instability and evolution in soft-shell clam transmissible cancer (bioRxiv).</title>
        <authorList>
            <person name="Hart S.F.M."/>
            <person name="Yonemitsu M.A."/>
            <person name="Giersch R.M."/>
            <person name="Beal B.F."/>
            <person name="Arriagada G."/>
            <person name="Davis B.W."/>
            <person name="Ostrander E.A."/>
            <person name="Goff S.P."/>
            <person name="Metzger M.J."/>
        </authorList>
    </citation>
    <scope>NUCLEOTIDE SEQUENCE</scope>
    <source>
        <strain evidence="3">MELC-2E11</strain>
        <tissue evidence="3">Siphon/mantle</tissue>
    </source>
</reference>
<sequence>MCTKANPKRRTCWIRTFWTLVALSTIFAKCEGFCFEGKLVPEMTVSKRVRFFCEVKTLEGSVVRLLPGSHIYMADQCMDCVCDSSGLHCCGHCEAIHDGCHTMIVNRNDHTKDCANQTVDFAKLEKDLPHPDNVYGIKGGRRRAPSKIPAVLMAQDSGASPPVSPTLNTILKKHLRSILPKTFFKIKEAADNVSTQGRSQAQNKTTTDIPTTSPTTTTTKSSTTILSTTTTTTPPPTTTSTTKAPTTAQTTTASTTTEPSTTTSPPTTTSTTTAPTTTITTTSTTITPTTTPPPPPTTTTTSTSTTTIPPYIGKHPPPVQELSPTKIISDRRNTRGHMPAILNRLPISRPTVHRQIQQQHLQPPTPPQHLTHADQAAYDNIMEHILSRMREDTSSPVVMTTPSSIHVPRSFSMQNFLPQTKRPSDSIMMVRKMFADIHSDSSNSGSSFYTPTTQPPMFFNDPLWGSDNFLPMLFW</sequence>
<feature type="signal peptide" evidence="2">
    <location>
        <begin position="1"/>
        <end position="32"/>
    </location>
</feature>
<dbReference type="Proteomes" id="UP001164746">
    <property type="component" value="Chromosome 17"/>
</dbReference>
<proteinExistence type="predicted"/>